<dbReference type="InterPro" id="IPR017524">
    <property type="entry name" value="SASP_thioredoxin-like"/>
</dbReference>
<keyword evidence="1" id="KW-0749">Sporulation</keyword>
<proteinExistence type="evidence at transcript level"/>
<keyword evidence="4" id="KW-1185">Reference proteome</keyword>
<feature type="compositionally biased region" description="Basic and acidic residues" evidence="2">
    <location>
        <begin position="50"/>
        <end position="65"/>
    </location>
</feature>
<gene>
    <name evidence="1" type="primary">tlp</name>
    <name evidence="3" type="ORF">FSZ17_10850</name>
</gene>
<reference evidence="4" key="1">
    <citation type="submission" date="2019-08" db="EMBL/GenBank/DDBJ databases">
        <authorList>
            <person name="Zheng X."/>
        </authorList>
    </citation>
    <scope>NUCLEOTIDE SEQUENCE [LARGE SCALE GENOMIC DNA]</scope>
    <source>
        <strain evidence="4">FJAT-25496</strain>
    </source>
</reference>
<comment type="subcellular location">
    <subcellularLocation>
        <location evidence="1">Spore core</location>
    </subcellularLocation>
</comment>
<feature type="region of interest" description="Disordered" evidence="2">
    <location>
        <begin position="50"/>
        <end position="83"/>
    </location>
</feature>
<dbReference type="Proteomes" id="UP000321555">
    <property type="component" value="Chromosome"/>
</dbReference>
<accession>A0A5B8Z3M7</accession>
<dbReference type="EMBL" id="CP042593">
    <property type="protein sequence ID" value="QED47712.1"/>
    <property type="molecule type" value="Genomic_DNA"/>
</dbReference>
<sequence length="83" mass="9713">MTFNNKPKPDDRSDNVEKLQTMVENTMENINDANETMQFADGEERAKIAAKNERRKESIQAMKEEIQDESQARQNGFKENNYQ</sequence>
<dbReference type="RefSeq" id="WP_057770170.1">
    <property type="nucleotide sequence ID" value="NZ_CP042593.1"/>
</dbReference>
<dbReference type="OrthoDB" id="1799076at2"/>
<feature type="compositionally biased region" description="Polar residues" evidence="2">
    <location>
        <begin position="72"/>
        <end position="83"/>
    </location>
</feature>
<evidence type="ECO:0000313" key="4">
    <source>
        <dbReference type="Proteomes" id="UP000321555"/>
    </source>
</evidence>
<dbReference type="STRING" id="1742359.GCA_001439625_00611"/>
<comment type="induction">
    <text evidence="1">Expressed only in the forespore compartment of sporulating cells.</text>
</comment>
<dbReference type="GO" id="GO:0030436">
    <property type="term" value="P:asexual sporulation"/>
    <property type="evidence" value="ECO:0007669"/>
    <property type="project" value="UniProtKB-UniRule"/>
</dbReference>
<dbReference type="KEGG" id="bda:FSZ17_10850"/>
<organism evidence="3 4">
    <name type="scientific">Cytobacillus dafuensis</name>
    <name type="common">Bacillus dafuensis</name>
    <dbReference type="NCBI Taxonomy" id="1742359"/>
    <lineage>
        <taxon>Bacteria</taxon>
        <taxon>Bacillati</taxon>
        <taxon>Bacillota</taxon>
        <taxon>Bacilli</taxon>
        <taxon>Bacillales</taxon>
        <taxon>Bacillaceae</taxon>
        <taxon>Cytobacillus</taxon>
    </lineage>
</organism>
<evidence type="ECO:0000256" key="2">
    <source>
        <dbReference type="SAM" id="MobiDB-lite"/>
    </source>
</evidence>
<protein>
    <recommendedName>
        <fullName evidence="1">Small, acid-soluble spore protein Tlp</fullName>
    </recommendedName>
</protein>
<evidence type="ECO:0000256" key="1">
    <source>
        <dbReference type="HAMAP-Rule" id="MF_01506"/>
    </source>
</evidence>
<dbReference type="HAMAP" id="MF_01506">
    <property type="entry name" value="Tlp"/>
    <property type="match status" value="1"/>
</dbReference>
<comment type="similarity">
    <text evidence="1">Belongs to the Tlp family.</text>
</comment>
<dbReference type="GO" id="GO:0030435">
    <property type="term" value="P:sporulation resulting in formation of a cellular spore"/>
    <property type="evidence" value="ECO:0007669"/>
    <property type="project" value="UniProtKB-KW"/>
</dbReference>
<dbReference type="Pfam" id="PF19824">
    <property type="entry name" value="Tlp"/>
    <property type="match status" value="1"/>
</dbReference>
<name>A0A5B8Z3M7_CYTDA</name>
<evidence type="ECO:0000313" key="3">
    <source>
        <dbReference type="EMBL" id="QED47712.1"/>
    </source>
</evidence>
<dbReference type="AlphaFoldDB" id="A0A5B8Z3M7"/>
<dbReference type="NCBIfam" id="TIGR03090">
    <property type="entry name" value="SASP_tlp"/>
    <property type="match status" value="1"/>
</dbReference>